<dbReference type="AlphaFoldDB" id="A0AAV2YED4"/>
<evidence type="ECO:0000313" key="2">
    <source>
        <dbReference type="Proteomes" id="UP001146120"/>
    </source>
</evidence>
<reference evidence="1" key="1">
    <citation type="submission" date="2022-11" db="EMBL/GenBank/DDBJ databases">
        <authorList>
            <person name="Morgan W.R."/>
            <person name="Tartar A."/>
        </authorList>
    </citation>
    <scope>NUCLEOTIDE SEQUENCE</scope>
    <source>
        <strain evidence="1">ARSEF 373</strain>
    </source>
</reference>
<sequence length="141" mass="15190">MLRISKEEPALVIDWDVEAVGALVARANALVTAPAVPDWLTTARPPNITTTSLIGDLVRHLAQFGGGHCGRVVLAPNDMGQYTRLVLELSAVEAHPFLQAAIAGAPTGQRIATTYFMLDHQINQSIPIGRRRSSPARQLFA</sequence>
<reference evidence="1" key="2">
    <citation type="journal article" date="2023" name="Microbiol Resour">
        <title>Decontamination and Annotation of the Draft Genome Sequence of the Oomycete Lagenidium giganteum ARSEF 373.</title>
        <authorList>
            <person name="Morgan W.R."/>
            <person name="Tartar A."/>
        </authorList>
    </citation>
    <scope>NUCLEOTIDE SEQUENCE</scope>
    <source>
        <strain evidence="1">ARSEF 373</strain>
    </source>
</reference>
<evidence type="ECO:0000313" key="1">
    <source>
        <dbReference type="EMBL" id="DAZ92501.1"/>
    </source>
</evidence>
<proteinExistence type="predicted"/>
<dbReference type="EMBL" id="DAKRPA010000435">
    <property type="protein sequence ID" value="DAZ92501.1"/>
    <property type="molecule type" value="Genomic_DNA"/>
</dbReference>
<name>A0AAV2YED4_9STRA</name>
<keyword evidence="2" id="KW-1185">Reference proteome</keyword>
<dbReference type="Proteomes" id="UP001146120">
    <property type="component" value="Unassembled WGS sequence"/>
</dbReference>
<comment type="caution">
    <text evidence="1">The sequence shown here is derived from an EMBL/GenBank/DDBJ whole genome shotgun (WGS) entry which is preliminary data.</text>
</comment>
<protein>
    <submittedName>
        <fullName evidence="1">Uncharacterized protein</fullName>
    </submittedName>
</protein>
<gene>
    <name evidence="1" type="ORF">N0F65_012731</name>
</gene>
<accession>A0AAV2YED4</accession>
<organism evidence="1 2">
    <name type="scientific">Lagenidium giganteum</name>
    <dbReference type="NCBI Taxonomy" id="4803"/>
    <lineage>
        <taxon>Eukaryota</taxon>
        <taxon>Sar</taxon>
        <taxon>Stramenopiles</taxon>
        <taxon>Oomycota</taxon>
        <taxon>Peronosporomycetes</taxon>
        <taxon>Pythiales</taxon>
        <taxon>Pythiaceae</taxon>
    </lineage>
</organism>